<organism evidence="2 3">
    <name type="scientific">Fusibacter ferrireducens</name>
    <dbReference type="NCBI Taxonomy" id="2785058"/>
    <lineage>
        <taxon>Bacteria</taxon>
        <taxon>Bacillati</taxon>
        <taxon>Bacillota</taxon>
        <taxon>Clostridia</taxon>
        <taxon>Eubacteriales</taxon>
        <taxon>Eubacteriales Family XII. Incertae Sedis</taxon>
        <taxon>Fusibacter</taxon>
    </lineage>
</organism>
<dbReference type="CDD" id="cd05403">
    <property type="entry name" value="NT_KNTase_like"/>
    <property type="match status" value="1"/>
</dbReference>
<evidence type="ECO:0000313" key="2">
    <source>
        <dbReference type="EMBL" id="MBF4694423.1"/>
    </source>
</evidence>
<dbReference type="InterPro" id="IPR041633">
    <property type="entry name" value="Polbeta"/>
</dbReference>
<proteinExistence type="predicted"/>
<dbReference type="Gene3D" id="3.30.460.10">
    <property type="entry name" value="Beta Polymerase, domain 2"/>
    <property type="match status" value="1"/>
</dbReference>
<sequence length="66" mass="7572">MNYNGVNHVNEDKTMNSLSQEITNMCVDYLNKRFSPLFIIVFGSYSRAEARPESDLDIAVFCDSIF</sequence>
<dbReference type="Proteomes" id="UP000614200">
    <property type="component" value="Unassembled WGS sequence"/>
</dbReference>
<gene>
    <name evidence="2" type="ORF">ISU02_15035</name>
</gene>
<dbReference type="InterPro" id="IPR043519">
    <property type="entry name" value="NT_sf"/>
</dbReference>
<accession>A0ABR9ZVD4</accession>
<reference evidence="2 3" key="1">
    <citation type="submission" date="2020-11" db="EMBL/GenBank/DDBJ databases">
        <title>Fusibacter basophilias sp. nov.</title>
        <authorList>
            <person name="Qiu D."/>
        </authorList>
    </citation>
    <scope>NUCLEOTIDE SEQUENCE [LARGE SCALE GENOMIC DNA]</scope>
    <source>
        <strain evidence="2 3">Q10-2</strain>
    </source>
</reference>
<dbReference type="Pfam" id="PF18765">
    <property type="entry name" value="Polbeta"/>
    <property type="match status" value="1"/>
</dbReference>
<evidence type="ECO:0000313" key="3">
    <source>
        <dbReference type="Proteomes" id="UP000614200"/>
    </source>
</evidence>
<evidence type="ECO:0000259" key="1">
    <source>
        <dbReference type="Pfam" id="PF18765"/>
    </source>
</evidence>
<name>A0ABR9ZVD4_9FIRM</name>
<keyword evidence="3" id="KW-1185">Reference proteome</keyword>
<dbReference type="EMBL" id="JADKNH010000009">
    <property type="protein sequence ID" value="MBF4694423.1"/>
    <property type="molecule type" value="Genomic_DNA"/>
</dbReference>
<feature type="domain" description="Polymerase beta nucleotidyltransferase" evidence="1">
    <location>
        <begin position="26"/>
        <end position="63"/>
    </location>
</feature>
<protein>
    <submittedName>
        <fullName evidence="2">Nucleotidyltransferase domain-containing protein</fullName>
    </submittedName>
</protein>
<dbReference type="SUPFAM" id="SSF81301">
    <property type="entry name" value="Nucleotidyltransferase"/>
    <property type="match status" value="1"/>
</dbReference>
<comment type="caution">
    <text evidence="2">The sequence shown here is derived from an EMBL/GenBank/DDBJ whole genome shotgun (WGS) entry which is preliminary data.</text>
</comment>